<dbReference type="OrthoDB" id="9761969at2"/>
<comment type="similarity">
    <text evidence="3">Belongs to the Nudix hydrolase family.</text>
</comment>
<sequence>MHLTETSPRPSIAVSVVARDPATGLFLLVRRGLPPAQGLWAFPGGKVGFGETLLEAAQREFHEETGLCLRNTRFHRFLELMADGSGDDPAHHFVLAVHRADASGEPVAGDDAAEASWFDVGAMSGLPITATTLALAREIADDT</sequence>
<dbReference type="InterPro" id="IPR000086">
    <property type="entry name" value="NUDIX_hydrolase_dom"/>
</dbReference>
<dbReference type="InterPro" id="IPR015797">
    <property type="entry name" value="NUDIX_hydrolase-like_dom_sf"/>
</dbReference>
<dbReference type="InterPro" id="IPR020476">
    <property type="entry name" value="Nudix_hydrolase"/>
</dbReference>
<evidence type="ECO:0000256" key="2">
    <source>
        <dbReference type="ARBA" id="ARBA00022801"/>
    </source>
</evidence>
<comment type="cofactor">
    <cofactor evidence="1">
        <name>Mg(2+)</name>
        <dbReference type="ChEBI" id="CHEBI:18420"/>
    </cofactor>
</comment>
<dbReference type="PRINTS" id="PR00502">
    <property type="entry name" value="NUDIXFAMILY"/>
</dbReference>
<evidence type="ECO:0000259" key="4">
    <source>
        <dbReference type="PROSITE" id="PS51462"/>
    </source>
</evidence>
<gene>
    <name evidence="5" type="ORF">E0D97_09320</name>
</gene>
<evidence type="ECO:0000256" key="1">
    <source>
        <dbReference type="ARBA" id="ARBA00001946"/>
    </source>
</evidence>
<dbReference type="CDD" id="cd04673">
    <property type="entry name" value="NUDIX_ADPRase"/>
    <property type="match status" value="1"/>
</dbReference>
<dbReference type="RefSeq" id="WP_131568134.1">
    <property type="nucleotide sequence ID" value="NZ_JAINFK010000002.1"/>
</dbReference>
<reference evidence="5 6" key="1">
    <citation type="journal article" date="2015" name="Antonie Van Leeuwenhoek">
        <title>Oricola cellulosilytica gen. nov., sp. nov., a cellulose-degrading bacterium of the family Phyllobacteriaceae isolated from surface seashore water, and emended descriptions of Mesorhizobium loti and Phyllobacterium myrsinacearum.</title>
        <authorList>
            <person name="Hameed A."/>
            <person name="Shahina M."/>
            <person name="Lai W.A."/>
            <person name="Lin S.Y."/>
            <person name="Young L.S."/>
            <person name="Liu Y.C."/>
            <person name="Hsu Y.H."/>
            <person name="Young C.C."/>
        </authorList>
    </citation>
    <scope>NUCLEOTIDE SEQUENCE [LARGE SCALE GENOMIC DNA]</scope>
    <source>
        <strain evidence="5 6">KCTC 52183</strain>
    </source>
</reference>
<feature type="domain" description="Nudix hydrolase" evidence="4">
    <location>
        <begin position="9"/>
        <end position="141"/>
    </location>
</feature>
<keyword evidence="6" id="KW-1185">Reference proteome</keyword>
<protein>
    <submittedName>
        <fullName evidence="5">NUDIX domain-containing protein</fullName>
    </submittedName>
</protein>
<organism evidence="5 6">
    <name type="scientific">Oricola cellulosilytica</name>
    <dbReference type="NCBI Taxonomy" id="1429082"/>
    <lineage>
        <taxon>Bacteria</taxon>
        <taxon>Pseudomonadati</taxon>
        <taxon>Pseudomonadota</taxon>
        <taxon>Alphaproteobacteria</taxon>
        <taxon>Hyphomicrobiales</taxon>
        <taxon>Ahrensiaceae</taxon>
        <taxon>Oricola</taxon>
    </lineage>
</organism>
<dbReference type="GO" id="GO:0016787">
    <property type="term" value="F:hydrolase activity"/>
    <property type="evidence" value="ECO:0007669"/>
    <property type="project" value="UniProtKB-KW"/>
</dbReference>
<dbReference type="PANTHER" id="PTHR43736">
    <property type="entry name" value="ADP-RIBOSE PYROPHOSPHATASE"/>
    <property type="match status" value="1"/>
</dbReference>
<name>A0A4R0PAJ7_9HYPH</name>
<dbReference type="PROSITE" id="PS51462">
    <property type="entry name" value="NUDIX"/>
    <property type="match status" value="1"/>
</dbReference>
<keyword evidence="2 3" id="KW-0378">Hydrolase</keyword>
<dbReference type="AlphaFoldDB" id="A0A4R0PAJ7"/>
<dbReference type="Proteomes" id="UP000291301">
    <property type="component" value="Unassembled WGS sequence"/>
</dbReference>
<evidence type="ECO:0000256" key="3">
    <source>
        <dbReference type="RuleBase" id="RU003476"/>
    </source>
</evidence>
<comment type="caution">
    <text evidence="5">The sequence shown here is derived from an EMBL/GenBank/DDBJ whole genome shotgun (WGS) entry which is preliminary data.</text>
</comment>
<dbReference type="PROSITE" id="PS00893">
    <property type="entry name" value="NUDIX_BOX"/>
    <property type="match status" value="1"/>
</dbReference>
<evidence type="ECO:0000313" key="5">
    <source>
        <dbReference type="EMBL" id="TCD14270.1"/>
    </source>
</evidence>
<dbReference type="PANTHER" id="PTHR43736:SF1">
    <property type="entry name" value="DIHYDRONEOPTERIN TRIPHOSPHATE DIPHOSPHATASE"/>
    <property type="match status" value="1"/>
</dbReference>
<evidence type="ECO:0000313" key="6">
    <source>
        <dbReference type="Proteomes" id="UP000291301"/>
    </source>
</evidence>
<dbReference type="Gene3D" id="3.90.79.10">
    <property type="entry name" value="Nucleoside Triphosphate Pyrophosphohydrolase"/>
    <property type="match status" value="1"/>
</dbReference>
<dbReference type="InterPro" id="IPR020084">
    <property type="entry name" value="NUDIX_hydrolase_CS"/>
</dbReference>
<dbReference type="Pfam" id="PF00293">
    <property type="entry name" value="NUDIX"/>
    <property type="match status" value="1"/>
</dbReference>
<dbReference type="SUPFAM" id="SSF55811">
    <property type="entry name" value="Nudix"/>
    <property type="match status" value="1"/>
</dbReference>
<accession>A0A4R0PAJ7</accession>
<dbReference type="EMBL" id="SJST01000003">
    <property type="protein sequence ID" value="TCD14270.1"/>
    <property type="molecule type" value="Genomic_DNA"/>
</dbReference>
<proteinExistence type="inferred from homology"/>